<name>A0A5P8K376_9ACTN</name>
<dbReference type="InterPro" id="IPR010982">
    <property type="entry name" value="Lambda_DNA-bd_dom_sf"/>
</dbReference>
<keyword evidence="2" id="KW-1185">Reference proteome</keyword>
<reference evidence="1 2" key="1">
    <citation type="submission" date="2019-10" db="EMBL/GenBank/DDBJ databases">
        <title>Streptomyces sp. strain GY16 isolated from leaves of Broussonetia papyrifera.</title>
        <authorList>
            <person name="Mo P."/>
        </authorList>
    </citation>
    <scope>NUCLEOTIDE SEQUENCE [LARGE SCALE GENOMIC DNA]</scope>
    <source>
        <strain evidence="1 2">GY16</strain>
    </source>
</reference>
<dbReference type="GO" id="GO:0003677">
    <property type="term" value="F:DNA binding"/>
    <property type="evidence" value="ECO:0007669"/>
    <property type="project" value="InterPro"/>
</dbReference>
<dbReference type="CDD" id="cd00093">
    <property type="entry name" value="HTH_XRE"/>
    <property type="match status" value="1"/>
</dbReference>
<dbReference type="EMBL" id="CP045096">
    <property type="protein sequence ID" value="QFQ97581.1"/>
    <property type="molecule type" value="Genomic_DNA"/>
</dbReference>
<dbReference type="SUPFAM" id="SSF47413">
    <property type="entry name" value="lambda repressor-like DNA-binding domains"/>
    <property type="match status" value="1"/>
</dbReference>
<dbReference type="AlphaFoldDB" id="A0A5P8K376"/>
<dbReference type="Proteomes" id="UP000327294">
    <property type="component" value="Chromosome"/>
</dbReference>
<dbReference type="KEGG" id="sphv:F9278_16670"/>
<accession>A0A5P8K376</accession>
<sequence length="421" mass="45657">MSRHSPDPRVIVSGLLGDERLLRALAERDMGTVFRMLNHRGVSTRRLAAAVDITQGRLYDYMNGKSRVEKLALFEQIADAFHIPGHLLGLARRAWEPTAGVPEHQRADRSPPDGDDLVAMDHFRDADRQTGGGRLYGAVVRHLSDRVAPRLVDMASGPQMFAAAAALTEMAGWMAHDSGQDDLAERHFARALPLARASGDLPLAAHVAASSSHLVLQTGDPAAAVEWARTGLELAAQGPRIPALIARLRTMRARALAAAEQYTPAAHALEAARRDLDSGVDAEHPWLSPFDAAALASESALILRDLKRLGEALHHAEQAVALRETGRARSLALSRISLVDIQVRRRELDAAVHAAHALLSTTPTLGSVRVVQQLDALRGLLEQHKAYRPVSEYLVRFDDARRARMLLLADLIPPSPGGTPA</sequence>
<dbReference type="Gene3D" id="1.25.40.10">
    <property type="entry name" value="Tetratricopeptide repeat domain"/>
    <property type="match status" value="1"/>
</dbReference>
<protein>
    <submittedName>
        <fullName evidence="1">Helix-turn-helix transcriptional regulator</fullName>
    </submittedName>
</protein>
<dbReference type="InterPro" id="IPR011990">
    <property type="entry name" value="TPR-like_helical_dom_sf"/>
</dbReference>
<organism evidence="1 2">
    <name type="scientific">Streptomyces phaeolivaceus</name>
    <dbReference type="NCBI Taxonomy" id="2653200"/>
    <lineage>
        <taxon>Bacteria</taxon>
        <taxon>Bacillati</taxon>
        <taxon>Actinomycetota</taxon>
        <taxon>Actinomycetes</taxon>
        <taxon>Kitasatosporales</taxon>
        <taxon>Streptomycetaceae</taxon>
        <taxon>Streptomyces</taxon>
    </lineage>
</organism>
<evidence type="ECO:0000313" key="2">
    <source>
        <dbReference type="Proteomes" id="UP000327294"/>
    </source>
</evidence>
<proteinExistence type="predicted"/>
<dbReference type="InterPro" id="IPR001387">
    <property type="entry name" value="Cro/C1-type_HTH"/>
</dbReference>
<gene>
    <name evidence="1" type="ORF">F9278_16670</name>
</gene>
<dbReference type="RefSeq" id="WP_152169057.1">
    <property type="nucleotide sequence ID" value="NZ_CP045096.1"/>
</dbReference>
<evidence type="ECO:0000313" key="1">
    <source>
        <dbReference type="EMBL" id="QFQ97581.1"/>
    </source>
</evidence>
<dbReference type="SUPFAM" id="SSF48452">
    <property type="entry name" value="TPR-like"/>
    <property type="match status" value="1"/>
</dbReference>